<dbReference type="InterPro" id="IPR024079">
    <property type="entry name" value="MetalloPept_cat_dom_sf"/>
</dbReference>
<keyword evidence="3" id="KW-1185">Reference proteome</keyword>
<dbReference type="GO" id="GO:0008270">
    <property type="term" value="F:zinc ion binding"/>
    <property type="evidence" value="ECO:0007669"/>
    <property type="project" value="InterPro"/>
</dbReference>
<evidence type="ECO:0000313" key="2">
    <source>
        <dbReference type="EMBL" id="KAJ7199019.1"/>
    </source>
</evidence>
<name>A0AAD6Y385_9AGAR</name>
<dbReference type="GO" id="GO:0004222">
    <property type="term" value="F:metalloendopeptidase activity"/>
    <property type="evidence" value="ECO:0007669"/>
    <property type="project" value="InterPro"/>
</dbReference>
<proteinExistence type="predicted"/>
<sequence length="1359" mass="150205">MGSGGHCIPAQRREQSRCCAVALLRHRCTTRRGRFFHERASCRRDGARHGRQCIPCRCHETHAIVGQWIGTTLFWWGYSHPNNSQEITYSFIGGTNRQQSKVNTVVQEWFVTLYANVTFKPLATGGMLRIAFDPSGGSWSYVGTQNELISSDQATMNFGWVYDTTNTSDDEKGVILHEFGHALGLMHELQSPARGGTITLDEKAVYDYYGETQHWDRATIKSQIIDVYNAGDVSNYSALDVTSVMMYFMPAQMNLERIDISVNDQLSYLDKAYMVINYPRSEPNPSASTWTLDYALRIAGVDASTAKKITDANAKADATMVRSLFTDFQISVRIANARAADVTPAAGAVDPDLIPADTWCAAQSELDTTTGVSNDVQRGVAVTRQLWFPKERITYGFLKGEGESQPTEYRKERARAVLKFYEQYASIKFVEVDGIDTLEFDNPAAREQCWIRISFERYAYRDRTRSDLGWSFYGPNGIHRPNPNPFGPPYMTAWISGQAYESDAELNPEFLKISNRTLYHEFGHVLGMQHEHVSPNTETTDDPLHQSRVGSIVATIFDNESVMLYADKPYTRPRGSSTTPLNFKPSATDLAILSVRELALDAFKFDSKVKERLLKTVSGMLDDADRLGGGANRGVWAAALRGDVAAGLKDNNRLERRLVTWGSAWPLPESWPLDQDFGPRTRNALQGVNAGGANLQNAPAPTPPAGGTSGQAPVPGFLFQLVDKLKQFFNPGGNQMFTLQFPGRYLDQASYAWDTSSAGIYGQFIKPTVVNEAEFRLVDQLYDMADVVAGPNGMNLSIVYQQLLNNLLPKYVNNGLAEQQDLIRQWMLKEVPTTQWIADIMERQRARELTLAQSIASSMAALPPPARASVPDLKATAKGDALNRIELSELLMNEYLYAKQDWELERDALINQATQRALNALTRQLSHITDTRQAQLASKYADAVVRGYSHTVRQYMGYMDISSPAEALQDAKDSLREAAMSSLDGSMNVYPVQLTPLDWFESLSTSFTMEDLTQNTDVIRTQISFKSQQLDTLNSQLVALQMGSRGNSAELQAKVQEAQTSLDAAQSTLAQQYTMNVIQLAQTYFDTKGDVNLEALEAELGIADNDEFAKAALAQLPAQLKAVQDAQDNLTAWSRALSQLLAAQALAEATDSKQQQQQLTLQIQSVTADLRELQTRWKVLTASTGGINLPNPMAAADKLSNTRLDITTTLELPPDTSGGSRWQTIALTSSATTRSQTMADHSGASSQQWACNIWFASASGSSSSASAEASSNSSSLTDTIDLAFRATLVTVDRGGWFQPQFFKESKAFYKVNPNISWSDVEGGVKGLMPAFPIGFLVVKDIVVRIVHSDFTASDSKASV</sequence>
<dbReference type="SMART" id="SM00235">
    <property type="entry name" value="ZnMc"/>
    <property type="match status" value="1"/>
</dbReference>
<dbReference type="Pfam" id="PF01400">
    <property type="entry name" value="Astacin"/>
    <property type="match status" value="1"/>
</dbReference>
<dbReference type="InterPro" id="IPR001506">
    <property type="entry name" value="Peptidase_M12A"/>
</dbReference>
<comment type="caution">
    <text evidence="2">The sequence shown here is derived from an EMBL/GenBank/DDBJ whole genome shotgun (WGS) entry which is preliminary data.</text>
</comment>
<gene>
    <name evidence="2" type="ORF">GGX14DRAFT_373421</name>
</gene>
<evidence type="ECO:0000259" key="1">
    <source>
        <dbReference type="SMART" id="SM00235"/>
    </source>
</evidence>
<reference evidence="2" key="1">
    <citation type="submission" date="2023-03" db="EMBL/GenBank/DDBJ databases">
        <title>Massive genome expansion in bonnet fungi (Mycena s.s.) driven by repeated elements and novel gene families across ecological guilds.</title>
        <authorList>
            <consortium name="Lawrence Berkeley National Laboratory"/>
            <person name="Harder C.B."/>
            <person name="Miyauchi S."/>
            <person name="Viragh M."/>
            <person name="Kuo A."/>
            <person name="Thoen E."/>
            <person name="Andreopoulos B."/>
            <person name="Lu D."/>
            <person name="Skrede I."/>
            <person name="Drula E."/>
            <person name="Henrissat B."/>
            <person name="Morin E."/>
            <person name="Kohler A."/>
            <person name="Barry K."/>
            <person name="LaButti K."/>
            <person name="Morin E."/>
            <person name="Salamov A."/>
            <person name="Lipzen A."/>
            <person name="Mereny Z."/>
            <person name="Hegedus B."/>
            <person name="Baldrian P."/>
            <person name="Stursova M."/>
            <person name="Weitz H."/>
            <person name="Taylor A."/>
            <person name="Grigoriev I.V."/>
            <person name="Nagy L.G."/>
            <person name="Martin F."/>
            <person name="Kauserud H."/>
        </authorList>
    </citation>
    <scope>NUCLEOTIDE SEQUENCE</scope>
    <source>
        <strain evidence="2">9144</strain>
    </source>
</reference>
<organism evidence="2 3">
    <name type="scientific">Mycena pura</name>
    <dbReference type="NCBI Taxonomy" id="153505"/>
    <lineage>
        <taxon>Eukaryota</taxon>
        <taxon>Fungi</taxon>
        <taxon>Dikarya</taxon>
        <taxon>Basidiomycota</taxon>
        <taxon>Agaricomycotina</taxon>
        <taxon>Agaricomycetes</taxon>
        <taxon>Agaricomycetidae</taxon>
        <taxon>Agaricales</taxon>
        <taxon>Marasmiineae</taxon>
        <taxon>Mycenaceae</taxon>
        <taxon>Mycena</taxon>
    </lineage>
</organism>
<feature type="domain" description="Peptidase metallopeptidase" evidence="1">
    <location>
        <begin position="72"/>
        <end position="222"/>
    </location>
</feature>
<accession>A0AAD6Y385</accession>
<dbReference type="EMBL" id="JARJCW010000070">
    <property type="protein sequence ID" value="KAJ7199019.1"/>
    <property type="molecule type" value="Genomic_DNA"/>
</dbReference>
<evidence type="ECO:0000313" key="3">
    <source>
        <dbReference type="Proteomes" id="UP001219525"/>
    </source>
</evidence>
<dbReference type="Gene3D" id="3.40.390.10">
    <property type="entry name" value="Collagenase (Catalytic Domain)"/>
    <property type="match status" value="2"/>
</dbReference>
<dbReference type="SUPFAM" id="SSF55486">
    <property type="entry name" value="Metalloproteases ('zincins'), catalytic domain"/>
    <property type="match status" value="2"/>
</dbReference>
<dbReference type="InterPro" id="IPR006026">
    <property type="entry name" value="Peptidase_Metallo"/>
</dbReference>
<dbReference type="Proteomes" id="UP001219525">
    <property type="component" value="Unassembled WGS sequence"/>
</dbReference>
<protein>
    <recommendedName>
        <fullName evidence="1">Peptidase metallopeptidase domain-containing protein</fullName>
    </recommendedName>
</protein>
<dbReference type="GO" id="GO:0006508">
    <property type="term" value="P:proteolysis"/>
    <property type="evidence" value="ECO:0007669"/>
    <property type="project" value="InterPro"/>
</dbReference>